<comment type="caution">
    <text evidence="1">The sequence shown here is derived from an EMBL/GenBank/DDBJ whole genome shotgun (WGS) entry which is preliminary data.</text>
</comment>
<dbReference type="EMBL" id="CALSDN010000014">
    <property type="protein sequence ID" value="CAH6723378.1"/>
    <property type="molecule type" value="Genomic_DNA"/>
</dbReference>
<sequence length="276" mass="29367">MLGEEKKDYKWVSTLPENESLVTGLPDRVIVITGANTGIGAAVAKGALEAGAKAVYNIDLRAPLEDNEFAALQKAYPGKAHYLNGDVTKLDTIVAAFDKVIEAEGTLDGVVANAGITIRKGSLEYTPEEWDLIINVNLKGVVNTANVAIKNFLKLGKKGSIVVTASLVAHGTNKAAPSLPYQATKSAILGVVRGLGCEFACQGIRVNCVSPGYIRTALTTYPDTDPLWSTKLDIWGGMHRLAEPRELAGTYVYLLSDASSYTTGVDVRVQGAIDAW</sequence>
<protein>
    <submittedName>
        <fullName evidence="1">Sorbose reductase Sou1p</fullName>
    </submittedName>
</protein>
<organism evidence="1 2">
    <name type="scientific">[Candida] jaroonii</name>
    <dbReference type="NCBI Taxonomy" id="467808"/>
    <lineage>
        <taxon>Eukaryota</taxon>
        <taxon>Fungi</taxon>
        <taxon>Dikarya</taxon>
        <taxon>Ascomycota</taxon>
        <taxon>Saccharomycotina</taxon>
        <taxon>Pichiomycetes</taxon>
        <taxon>Debaryomycetaceae</taxon>
        <taxon>Yamadazyma</taxon>
    </lineage>
</organism>
<gene>
    <name evidence="1" type="ORF">CLIB1444_14S02718</name>
</gene>
<name>A0ACA9YEN7_9ASCO</name>
<dbReference type="Proteomes" id="UP001152531">
    <property type="component" value="Unassembled WGS sequence"/>
</dbReference>
<reference evidence="1" key="1">
    <citation type="submission" date="2022-06" db="EMBL/GenBank/DDBJ databases">
        <authorList>
            <person name="Legras J.-L."/>
            <person name="Devillers H."/>
            <person name="Grondin C."/>
        </authorList>
    </citation>
    <scope>NUCLEOTIDE SEQUENCE</scope>
    <source>
        <strain evidence="1">CLIB 1444</strain>
    </source>
</reference>
<keyword evidence="2" id="KW-1185">Reference proteome</keyword>
<proteinExistence type="predicted"/>
<evidence type="ECO:0000313" key="1">
    <source>
        <dbReference type="EMBL" id="CAH6723378.1"/>
    </source>
</evidence>
<evidence type="ECO:0000313" key="2">
    <source>
        <dbReference type="Proteomes" id="UP001152531"/>
    </source>
</evidence>
<accession>A0ACA9YEN7</accession>